<evidence type="ECO:0000313" key="2">
    <source>
        <dbReference type="Proteomes" id="UP000308600"/>
    </source>
</evidence>
<dbReference type="Proteomes" id="UP000308600">
    <property type="component" value="Unassembled WGS sequence"/>
</dbReference>
<evidence type="ECO:0000313" key="1">
    <source>
        <dbReference type="EMBL" id="TFK63667.1"/>
    </source>
</evidence>
<keyword evidence="2" id="KW-1185">Reference proteome</keyword>
<protein>
    <submittedName>
        <fullName evidence="1">Uncharacterized protein</fullName>
    </submittedName>
</protein>
<gene>
    <name evidence="1" type="ORF">BDN72DRAFT_902221</name>
</gene>
<accession>A0ACD3AFP8</accession>
<reference evidence="1 2" key="1">
    <citation type="journal article" date="2019" name="Nat. Ecol. Evol.">
        <title>Megaphylogeny resolves global patterns of mushroom evolution.</title>
        <authorList>
            <person name="Varga T."/>
            <person name="Krizsan K."/>
            <person name="Foldi C."/>
            <person name="Dima B."/>
            <person name="Sanchez-Garcia M."/>
            <person name="Sanchez-Ramirez S."/>
            <person name="Szollosi G.J."/>
            <person name="Szarkandi J.G."/>
            <person name="Papp V."/>
            <person name="Albert L."/>
            <person name="Andreopoulos W."/>
            <person name="Angelini C."/>
            <person name="Antonin V."/>
            <person name="Barry K.W."/>
            <person name="Bougher N.L."/>
            <person name="Buchanan P."/>
            <person name="Buyck B."/>
            <person name="Bense V."/>
            <person name="Catcheside P."/>
            <person name="Chovatia M."/>
            <person name="Cooper J."/>
            <person name="Damon W."/>
            <person name="Desjardin D."/>
            <person name="Finy P."/>
            <person name="Geml J."/>
            <person name="Haridas S."/>
            <person name="Hughes K."/>
            <person name="Justo A."/>
            <person name="Karasinski D."/>
            <person name="Kautmanova I."/>
            <person name="Kiss B."/>
            <person name="Kocsube S."/>
            <person name="Kotiranta H."/>
            <person name="LaButti K.M."/>
            <person name="Lechner B.E."/>
            <person name="Liimatainen K."/>
            <person name="Lipzen A."/>
            <person name="Lukacs Z."/>
            <person name="Mihaltcheva S."/>
            <person name="Morgado L.N."/>
            <person name="Niskanen T."/>
            <person name="Noordeloos M.E."/>
            <person name="Ohm R.A."/>
            <person name="Ortiz-Santana B."/>
            <person name="Ovrebo C."/>
            <person name="Racz N."/>
            <person name="Riley R."/>
            <person name="Savchenko A."/>
            <person name="Shiryaev A."/>
            <person name="Soop K."/>
            <person name="Spirin V."/>
            <person name="Szebenyi C."/>
            <person name="Tomsovsky M."/>
            <person name="Tulloss R.E."/>
            <person name="Uehling J."/>
            <person name="Grigoriev I.V."/>
            <person name="Vagvolgyi C."/>
            <person name="Papp T."/>
            <person name="Martin F.M."/>
            <person name="Miettinen O."/>
            <person name="Hibbett D.S."/>
            <person name="Nagy L.G."/>
        </authorList>
    </citation>
    <scope>NUCLEOTIDE SEQUENCE [LARGE SCALE GENOMIC DNA]</scope>
    <source>
        <strain evidence="1 2">NL-1719</strain>
    </source>
</reference>
<sequence>MTSRPPYRGPSRRLVLAFDVGTTFSGVSYSILDPGHVPEIKGVTRFPYQDSTGGDFKVPSIIWYDANGEVRAIGAGAVRDGIEQDAEDEQWTKVEWFKLSLRPKTLNTDEVSRFIEQIPPLPAGKTLVDVFADYYRFLYESSRAYIEDNYSTGRSIWASVQSDIIFVLSHPNGWEGPEQSRLRRAAVLAGLVPDTDEGRDRIHFVTEGEASLHFCINQGLMTERIKTESNILVVDAGGGTIDTSTYRQRKDKPGSFYELAIPNCKLRGSIFVTQYARKYLEEQLCDSSFMSVVPDIVKCFDKTTKLHFRQIKDPAFIKFGTSRDNEPAHNIRSGQLKLQGETVATFFQSSVDSITDVILQHHWDHGNTAVFLVGGFSASDWLFKTVESTALKVNIEVSRPSSQSNKAVADGAASFYVDHFVSRRISRFSYGVSCHTEYDPQKADHLARRDQKYIALDGKERISGAFATILPKGSIVNEEKGFYSPFRQLGKNKVELRRIASKIYRYQGSWNRLNWKDQDPDNLEVMCIVEADTSVASAALLPLQRKMDGQTYYELDYKLVLQFGLTEFKAQLCWDENGVEKRSPARAIYETD</sequence>
<proteinExistence type="predicted"/>
<dbReference type="EMBL" id="ML208511">
    <property type="protein sequence ID" value="TFK63667.1"/>
    <property type="molecule type" value="Genomic_DNA"/>
</dbReference>
<name>A0ACD3AFP8_9AGAR</name>
<organism evidence="1 2">
    <name type="scientific">Pluteus cervinus</name>
    <dbReference type="NCBI Taxonomy" id="181527"/>
    <lineage>
        <taxon>Eukaryota</taxon>
        <taxon>Fungi</taxon>
        <taxon>Dikarya</taxon>
        <taxon>Basidiomycota</taxon>
        <taxon>Agaricomycotina</taxon>
        <taxon>Agaricomycetes</taxon>
        <taxon>Agaricomycetidae</taxon>
        <taxon>Agaricales</taxon>
        <taxon>Pluteineae</taxon>
        <taxon>Pluteaceae</taxon>
        <taxon>Pluteus</taxon>
    </lineage>
</organism>